<evidence type="ECO:0000259" key="3">
    <source>
        <dbReference type="PROSITE" id="PS51462"/>
    </source>
</evidence>
<keyword evidence="2" id="KW-0378">Hydrolase</keyword>
<dbReference type="AlphaFoldDB" id="A0A419V030"/>
<dbReference type="PROSITE" id="PS51462">
    <property type="entry name" value="NUDIX"/>
    <property type="match status" value="1"/>
</dbReference>
<dbReference type="RefSeq" id="WP_120193842.1">
    <property type="nucleotide sequence ID" value="NZ_RAPK01000010.1"/>
</dbReference>
<evidence type="ECO:0000256" key="2">
    <source>
        <dbReference type="ARBA" id="ARBA00022801"/>
    </source>
</evidence>
<organism evidence="4 5">
    <name type="scientific">Sinobaca qinghaiensis</name>
    <dbReference type="NCBI Taxonomy" id="342944"/>
    <lineage>
        <taxon>Bacteria</taxon>
        <taxon>Bacillati</taxon>
        <taxon>Bacillota</taxon>
        <taxon>Bacilli</taxon>
        <taxon>Bacillales</taxon>
        <taxon>Sporolactobacillaceae</taxon>
        <taxon>Sinobaca</taxon>
    </lineage>
</organism>
<dbReference type="InterPro" id="IPR000086">
    <property type="entry name" value="NUDIX_hydrolase_dom"/>
</dbReference>
<gene>
    <name evidence="4" type="ORF">ATL39_2698</name>
</gene>
<dbReference type="PANTHER" id="PTHR43046">
    <property type="entry name" value="GDP-MANNOSE MANNOSYL HYDROLASE"/>
    <property type="match status" value="1"/>
</dbReference>
<feature type="domain" description="Nudix hydrolase" evidence="3">
    <location>
        <begin position="19"/>
        <end position="150"/>
    </location>
</feature>
<protein>
    <submittedName>
        <fullName evidence="4">ADP-ribose pyrophosphatase YjhB (NUDIX family)</fullName>
    </submittedName>
</protein>
<name>A0A419V030_9BACL</name>
<evidence type="ECO:0000313" key="5">
    <source>
        <dbReference type="Proteomes" id="UP000285120"/>
    </source>
</evidence>
<sequence length="154" mass="17026">MAASEYYDSLRAKVGAELIYMPCTAAVIRNENNEILFLQAENGEWDLPTGAMEPGETPSQALIRKVWEETGLHVQPIQLQGVFTGKDFRHTYENGDQVEYVMLCFECVVRGGRLDAGSIAAGTAAYYSSCSIPQLVLPYPDSLFADFDHAASFF</sequence>
<keyword evidence="5" id="KW-1185">Reference proteome</keyword>
<dbReference type="Pfam" id="PF00293">
    <property type="entry name" value="NUDIX"/>
    <property type="match status" value="1"/>
</dbReference>
<dbReference type="InterPro" id="IPR020476">
    <property type="entry name" value="Nudix_hydrolase"/>
</dbReference>
<dbReference type="Gene3D" id="3.90.79.10">
    <property type="entry name" value="Nucleoside Triphosphate Pyrophosphohydrolase"/>
    <property type="match status" value="1"/>
</dbReference>
<accession>A0A419V030</accession>
<reference evidence="4 5" key="1">
    <citation type="submission" date="2018-09" db="EMBL/GenBank/DDBJ databases">
        <title>Genomic Encyclopedia of Archaeal and Bacterial Type Strains, Phase II (KMG-II): from individual species to whole genera.</title>
        <authorList>
            <person name="Goeker M."/>
        </authorList>
    </citation>
    <scope>NUCLEOTIDE SEQUENCE [LARGE SCALE GENOMIC DNA]</scope>
    <source>
        <strain evidence="4 5">DSM 17008</strain>
    </source>
</reference>
<dbReference type="InterPro" id="IPR015797">
    <property type="entry name" value="NUDIX_hydrolase-like_dom_sf"/>
</dbReference>
<dbReference type="SUPFAM" id="SSF55811">
    <property type="entry name" value="Nudix"/>
    <property type="match status" value="1"/>
</dbReference>
<proteinExistence type="predicted"/>
<dbReference type="Proteomes" id="UP000285120">
    <property type="component" value="Unassembled WGS sequence"/>
</dbReference>
<evidence type="ECO:0000313" key="4">
    <source>
        <dbReference type="EMBL" id="RKD71302.1"/>
    </source>
</evidence>
<dbReference type="GO" id="GO:0016787">
    <property type="term" value="F:hydrolase activity"/>
    <property type="evidence" value="ECO:0007669"/>
    <property type="project" value="UniProtKB-KW"/>
</dbReference>
<evidence type="ECO:0000256" key="1">
    <source>
        <dbReference type="ARBA" id="ARBA00001946"/>
    </source>
</evidence>
<comment type="cofactor">
    <cofactor evidence="1">
        <name>Mg(2+)</name>
        <dbReference type="ChEBI" id="CHEBI:18420"/>
    </cofactor>
</comment>
<dbReference type="PANTHER" id="PTHR43046:SF2">
    <property type="entry name" value="8-OXO-DGTP DIPHOSPHATASE-RELATED"/>
    <property type="match status" value="1"/>
</dbReference>
<comment type="caution">
    <text evidence="4">The sequence shown here is derived from an EMBL/GenBank/DDBJ whole genome shotgun (WGS) entry which is preliminary data.</text>
</comment>
<dbReference type="OrthoDB" id="9787476at2"/>
<dbReference type="PRINTS" id="PR00502">
    <property type="entry name" value="NUDIXFAMILY"/>
</dbReference>
<dbReference type="EMBL" id="RAPK01000010">
    <property type="protein sequence ID" value="RKD71302.1"/>
    <property type="molecule type" value="Genomic_DNA"/>
</dbReference>